<proteinExistence type="predicted"/>
<feature type="compositionally biased region" description="Low complexity" evidence="1">
    <location>
        <begin position="64"/>
        <end position="79"/>
    </location>
</feature>
<name>A0ABX5EHR9_9MICO</name>
<feature type="compositionally biased region" description="Low complexity" evidence="1">
    <location>
        <begin position="35"/>
        <end position="53"/>
    </location>
</feature>
<evidence type="ECO:0000256" key="2">
    <source>
        <dbReference type="SAM" id="SignalP"/>
    </source>
</evidence>
<organism evidence="3 4">
    <name type="scientific">Isoptericola halotolerans</name>
    <dbReference type="NCBI Taxonomy" id="300560"/>
    <lineage>
        <taxon>Bacteria</taxon>
        <taxon>Bacillati</taxon>
        <taxon>Actinomycetota</taxon>
        <taxon>Actinomycetes</taxon>
        <taxon>Micrococcales</taxon>
        <taxon>Promicromonosporaceae</taxon>
        <taxon>Isoptericola</taxon>
    </lineage>
</organism>
<gene>
    <name evidence="3" type="ORF">BCL65_101154</name>
</gene>
<feature type="signal peptide" evidence="2">
    <location>
        <begin position="1"/>
        <end position="23"/>
    </location>
</feature>
<feature type="chain" id="PRO_5046208147" evidence="2">
    <location>
        <begin position="24"/>
        <end position="220"/>
    </location>
</feature>
<dbReference type="Proteomes" id="UP000239895">
    <property type="component" value="Unassembled WGS sequence"/>
</dbReference>
<evidence type="ECO:0000256" key="1">
    <source>
        <dbReference type="SAM" id="MobiDB-lite"/>
    </source>
</evidence>
<reference evidence="3 4" key="1">
    <citation type="submission" date="2018-03" db="EMBL/GenBank/DDBJ databases">
        <title>Comparative analysis of microorganisms from saline springs in Andes Mountain Range, Colombia.</title>
        <authorList>
            <person name="Rubin E."/>
        </authorList>
    </citation>
    <scope>NUCLEOTIDE SEQUENCE [LARGE SCALE GENOMIC DNA]</scope>
    <source>
        <strain evidence="3 4">CG 23</strain>
    </source>
</reference>
<comment type="caution">
    <text evidence="3">The sequence shown here is derived from an EMBL/GenBank/DDBJ whole genome shotgun (WGS) entry which is preliminary data.</text>
</comment>
<dbReference type="PROSITE" id="PS51257">
    <property type="entry name" value="PROKAR_LIPOPROTEIN"/>
    <property type="match status" value="1"/>
</dbReference>
<dbReference type="RefSeq" id="WP_106264284.1">
    <property type="nucleotide sequence ID" value="NZ_PVTX01000001.1"/>
</dbReference>
<sequence length="220" mass="21553">MTHRTARTAGLAAIALTLGLTLAACSDDAPDDASTDGSTAPAAPTDDAPATDAPADESDDAAEGDGAADASEGSGSGDEAAAEGIGDRTTTALAALATAESEAGGTAFAIDDDDAATSWEVDVAVDGGTVEVTVDGAGTEVLATAEDDLDSEDRDALDGATVGLAEAIQRVVGQSGGTLEDADLDADGSQARWSVSILTRDDVEEDHLVDLADGSVTQGG</sequence>
<evidence type="ECO:0000313" key="4">
    <source>
        <dbReference type="Proteomes" id="UP000239895"/>
    </source>
</evidence>
<evidence type="ECO:0000313" key="3">
    <source>
        <dbReference type="EMBL" id="PRZ10016.1"/>
    </source>
</evidence>
<dbReference type="EMBL" id="PVTX01000001">
    <property type="protein sequence ID" value="PRZ10016.1"/>
    <property type="molecule type" value="Genomic_DNA"/>
</dbReference>
<accession>A0ABX5EHR9</accession>
<feature type="compositionally biased region" description="Acidic residues" evidence="1">
    <location>
        <begin position="54"/>
        <end position="63"/>
    </location>
</feature>
<keyword evidence="2" id="KW-0732">Signal</keyword>
<keyword evidence="4" id="KW-1185">Reference proteome</keyword>
<feature type="region of interest" description="Disordered" evidence="1">
    <location>
        <begin position="25"/>
        <end position="87"/>
    </location>
</feature>
<dbReference type="Gene3D" id="3.10.450.40">
    <property type="match status" value="2"/>
</dbReference>
<protein>
    <submittedName>
        <fullName evidence="3">Membrane protein YkoI</fullName>
    </submittedName>
</protein>